<dbReference type="RefSeq" id="WP_094637484.1">
    <property type="nucleotide sequence ID" value="NZ_CP062938.1"/>
</dbReference>
<evidence type="ECO:0000259" key="3">
    <source>
        <dbReference type="PROSITE" id="PS51109"/>
    </source>
</evidence>
<dbReference type="InterPro" id="IPR052258">
    <property type="entry name" value="Diverse_Func_Domain-Protein"/>
</dbReference>
<dbReference type="InterPro" id="IPR023346">
    <property type="entry name" value="Lysozyme-like_dom_sf"/>
</dbReference>
<gene>
    <name evidence="5" type="ORF">BE0216_07705</name>
    <name evidence="4" type="ORF">BEUL_1970</name>
</gene>
<dbReference type="EMBL" id="MWWZ01000012">
    <property type="protein sequence ID" value="OZG65227.1"/>
    <property type="molecule type" value="Genomic_DNA"/>
</dbReference>
<protein>
    <submittedName>
        <fullName evidence="5">G5 domain-containing protein</fullName>
    </submittedName>
    <submittedName>
        <fullName evidence="4">Lytic transglycosylase</fullName>
    </submittedName>
</protein>
<feature type="domain" description="G5" evidence="3">
    <location>
        <begin position="204"/>
        <end position="284"/>
    </location>
</feature>
<reference evidence="5 7" key="2">
    <citation type="submission" date="2020-10" db="EMBL/GenBank/DDBJ databases">
        <title>Genome sequencing of Bifidobacterium eulemuris_DSMZ_100216.</title>
        <authorList>
            <person name="Kim J."/>
        </authorList>
    </citation>
    <scope>NUCLEOTIDE SEQUENCE [LARGE SCALE GENOMIC DNA]</scope>
    <source>
        <strain evidence="5 7">DSM 100216</strain>
    </source>
</reference>
<keyword evidence="7" id="KW-1185">Reference proteome</keyword>
<sequence length="523" mass="53803">MARRWTPQRFVRLRRARVMACVAAVVLSSGTVFGITARKAVALNVNGETTTVITYATTTARLLEEQGIDVKTHDLVETSSGETLANHAVVTVRSAYQTTITIDGTEVPFWTVATSADQLLGFFEENNANAAKVTVNIDNVYNQLTGGLVINESGPVTVIADGTSSVAPNGKLPAISILDSKGITLNKEDRVSVERNDGETILRVQRVTHGEETRTVEIPFDTQTIIDSNLASGQSEIRQQGENGEKQQVYDVTYVDGVAESETLKSETVTRMAVDQIIAVGPQTTSDPTDTGNGQTDSGSNTTQDESDAGDSDSGSGDASGGNGGSETGGSDSDSGTTGGSSSGGTSSGGNTGGSSSGGSSSGGSSSGGSSSGGSSSGGSSSGGSSSSGSSSGDSSSGSSSGGSSSSGSTSGDASQGRLWHPTPAQAQTYAAGAAAQRGWTGNEWTCLYNLWMRESSWLWYAENPYSGAYGIPQSLPGDKMATFGANWRDDAAVQIDWGLAYIAQRYGSPSQAWAHSEEVGWY</sequence>
<keyword evidence="1" id="KW-0732">Signal</keyword>
<feature type="compositionally biased region" description="Gly residues" evidence="2">
    <location>
        <begin position="318"/>
        <end position="328"/>
    </location>
</feature>
<dbReference type="InterPro" id="IPR011098">
    <property type="entry name" value="G5_dom"/>
</dbReference>
<dbReference type="SMART" id="SM01208">
    <property type="entry name" value="G5"/>
    <property type="match status" value="1"/>
</dbReference>
<evidence type="ECO:0000313" key="6">
    <source>
        <dbReference type="Proteomes" id="UP000216057"/>
    </source>
</evidence>
<dbReference type="EMBL" id="CP062938">
    <property type="protein sequence ID" value="QOL32349.1"/>
    <property type="molecule type" value="Genomic_DNA"/>
</dbReference>
<evidence type="ECO:0000313" key="5">
    <source>
        <dbReference type="EMBL" id="QOL32349.1"/>
    </source>
</evidence>
<reference evidence="4 6" key="1">
    <citation type="journal article" date="2017" name="BMC Genomics">
        <title>Comparative genomic and phylogenomic analyses of the Bifidobacteriaceae family.</title>
        <authorList>
            <person name="Lugli G.A."/>
            <person name="Milani C."/>
            <person name="Turroni F."/>
            <person name="Duranti S."/>
            <person name="Mancabelli L."/>
            <person name="Mangifesta M."/>
            <person name="Ferrario C."/>
            <person name="Modesto M."/>
            <person name="Mattarelli P."/>
            <person name="Jiri K."/>
            <person name="van Sinderen D."/>
            <person name="Ventura M."/>
        </authorList>
    </citation>
    <scope>NUCLEOTIDE SEQUENCE [LARGE SCALE GENOMIC DNA]</scope>
    <source>
        <strain evidence="4 6">DSM 100216</strain>
    </source>
</reference>
<dbReference type="OrthoDB" id="9766277at2"/>
<feature type="compositionally biased region" description="Low complexity" evidence="2">
    <location>
        <begin position="383"/>
        <end position="415"/>
    </location>
</feature>
<dbReference type="PANTHER" id="PTHR37612">
    <property type="entry name" value="FIBROIN HEAVY CHAIN FIB-H LIKE PROTEIN"/>
    <property type="match status" value="1"/>
</dbReference>
<feature type="region of interest" description="Disordered" evidence="2">
    <location>
        <begin position="280"/>
        <end position="420"/>
    </location>
</feature>
<dbReference type="Proteomes" id="UP000216057">
    <property type="component" value="Unassembled WGS sequence"/>
</dbReference>
<accession>A0A261G1D1</accession>
<dbReference type="Gene3D" id="2.20.230.10">
    <property type="entry name" value="Resuscitation-promoting factor rpfb"/>
    <property type="match status" value="1"/>
</dbReference>
<dbReference type="Pfam" id="PF07501">
    <property type="entry name" value="G5"/>
    <property type="match status" value="1"/>
</dbReference>
<evidence type="ECO:0000256" key="1">
    <source>
        <dbReference type="ARBA" id="ARBA00022729"/>
    </source>
</evidence>
<dbReference type="PANTHER" id="PTHR37612:SF20">
    <property type="entry name" value="PER-HEXAMER REPEAT PROTEIN 5-RELATED"/>
    <property type="match status" value="1"/>
</dbReference>
<dbReference type="AlphaFoldDB" id="A0A261G1D1"/>
<dbReference type="Proteomes" id="UP000593943">
    <property type="component" value="Chromosome"/>
</dbReference>
<evidence type="ECO:0000256" key="2">
    <source>
        <dbReference type="SAM" id="MobiDB-lite"/>
    </source>
</evidence>
<dbReference type="PROSITE" id="PS51109">
    <property type="entry name" value="G5"/>
    <property type="match status" value="1"/>
</dbReference>
<dbReference type="SUPFAM" id="SSF53955">
    <property type="entry name" value="Lysozyme-like"/>
    <property type="match status" value="1"/>
</dbReference>
<evidence type="ECO:0000313" key="4">
    <source>
        <dbReference type="EMBL" id="OZG65227.1"/>
    </source>
</evidence>
<dbReference type="Pfam" id="PF03990">
    <property type="entry name" value="DUF348"/>
    <property type="match status" value="3"/>
</dbReference>
<proteinExistence type="predicted"/>
<dbReference type="InterPro" id="IPR007137">
    <property type="entry name" value="DUF348"/>
</dbReference>
<name>A0A261G1D1_9BIFI</name>
<dbReference type="KEGG" id="beu:BE0216_07705"/>
<evidence type="ECO:0000313" key="7">
    <source>
        <dbReference type="Proteomes" id="UP000593943"/>
    </source>
</evidence>
<feature type="compositionally biased region" description="Gly residues" evidence="2">
    <location>
        <begin position="337"/>
        <end position="382"/>
    </location>
</feature>
<feature type="compositionally biased region" description="Polar residues" evidence="2">
    <location>
        <begin position="282"/>
        <end position="304"/>
    </location>
</feature>
<organism evidence="4 6">
    <name type="scientific">Bifidobacterium eulemuris</name>
    <dbReference type="NCBI Taxonomy" id="1765219"/>
    <lineage>
        <taxon>Bacteria</taxon>
        <taxon>Bacillati</taxon>
        <taxon>Actinomycetota</taxon>
        <taxon>Actinomycetes</taxon>
        <taxon>Bifidobacteriales</taxon>
        <taxon>Bifidobacteriaceae</taxon>
        <taxon>Bifidobacterium</taxon>
    </lineage>
</organism>